<sequence length="126" mass="13529">MEPEEGVARLPRSSDVSPPLLHFLNDQFQSPDHLSKSPAVELELRSRCSDLEASISDLSVRLSAGFALYAAHSSNVGSLVGGVISTLVDLRSLIGSSSRGFSLVNCGNQNFSLPCFLTDFLEFVIS</sequence>
<proteinExistence type="predicted"/>
<comment type="caution">
    <text evidence="1">The sequence shown here is derived from an EMBL/GenBank/DDBJ whole genome shotgun (WGS) entry which is preliminary data.</text>
</comment>
<dbReference type="Proteomes" id="UP001418222">
    <property type="component" value="Unassembled WGS sequence"/>
</dbReference>
<dbReference type="AlphaFoldDB" id="A0AAP0G2I3"/>
<protein>
    <submittedName>
        <fullName evidence="1">Uncharacterized protein</fullName>
    </submittedName>
</protein>
<keyword evidence="2" id="KW-1185">Reference proteome</keyword>
<organism evidence="1 2">
    <name type="scientific">Platanthera zijinensis</name>
    <dbReference type="NCBI Taxonomy" id="2320716"/>
    <lineage>
        <taxon>Eukaryota</taxon>
        <taxon>Viridiplantae</taxon>
        <taxon>Streptophyta</taxon>
        <taxon>Embryophyta</taxon>
        <taxon>Tracheophyta</taxon>
        <taxon>Spermatophyta</taxon>
        <taxon>Magnoliopsida</taxon>
        <taxon>Liliopsida</taxon>
        <taxon>Asparagales</taxon>
        <taxon>Orchidaceae</taxon>
        <taxon>Orchidoideae</taxon>
        <taxon>Orchideae</taxon>
        <taxon>Orchidinae</taxon>
        <taxon>Platanthera</taxon>
    </lineage>
</organism>
<evidence type="ECO:0000313" key="1">
    <source>
        <dbReference type="EMBL" id="KAK8934459.1"/>
    </source>
</evidence>
<gene>
    <name evidence="1" type="ORF">KSP39_PZI015141</name>
</gene>
<evidence type="ECO:0000313" key="2">
    <source>
        <dbReference type="Proteomes" id="UP001418222"/>
    </source>
</evidence>
<dbReference type="EMBL" id="JBBWWQ010000012">
    <property type="protein sequence ID" value="KAK8934459.1"/>
    <property type="molecule type" value="Genomic_DNA"/>
</dbReference>
<name>A0AAP0G2I3_9ASPA</name>
<reference evidence="1 2" key="1">
    <citation type="journal article" date="2022" name="Nat. Plants">
        <title>Genomes of leafy and leafless Platanthera orchids illuminate the evolution of mycoheterotrophy.</title>
        <authorList>
            <person name="Li M.H."/>
            <person name="Liu K.W."/>
            <person name="Li Z."/>
            <person name="Lu H.C."/>
            <person name="Ye Q.L."/>
            <person name="Zhang D."/>
            <person name="Wang J.Y."/>
            <person name="Li Y.F."/>
            <person name="Zhong Z.M."/>
            <person name="Liu X."/>
            <person name="Yu X."/>
            <person name="Liu D.K."/>
            <person name="Tu X.D."/>
            <person name="Liu B."/>
            <person name="Hao Y."/>
            <person name="Liao X.Y."/>
            <person name="Jiang Y.T."/>
            <person name="Sun W.H."/>
            <person name="Chen J."/>
            <person name="Chen Y.Q."/>
            <person name="Ai Y."/>
            <person name="Zhai J.W."/>
            <person name="Wu S.S."/>
            <person name="Zhou Z."/>
            <person name="Hsiao Y.Y."/>
            <person name="Wu W.L."/>
            <person name="Chen Y.Y."/>
            <person name="Lin Y.F."/>
            <person name="Hsu J.L."/>
            <person name="Li C.Y."/>
            <person name="Wang Z.W."/>
            <person name="Zhao X."/>
            <person name="Zhong W.Y."/>
            <person name="Ma X.K."/>
            <person name="Ma L."/>
            <person name="Huang J."/>
            <person name="Chen G.Z."/>
            <person name="Huang M.Z."/>
            <person name="Huang L."/>
            <person name="Peng D.H."/>
            <person name="Luo Y.B."/>
            <person name="Zou S.Q."/>
            <person name="Chen S.P."/>
            <person name="Lan S."/>
            <person name="Tsai W.C."/>
            <person name="Van de Peer Y."/>
            <person name="Liu Z.J."/>
        </authorList>
    </citation>
    <scope>NUCLEOTIDE SEQUENCE [LARGE SCALE GENOMIC DNA]</scope>
    <source>
        <strain evidence="1">Lor287</strain>
    </source>
</reference>
<accession>A0AAP0G2I3</accession>